<protein>
    <submittedName>
        <fullName evidence="6">Methyl-accepting chemotaxis protein</fullName>
    </submittedName>
</protein>
<reference evidence="6 7" key="1">
    <citation type="submission" date="2015-01" db="EMBL/GenBank/DDBJ databases">
        <title>Genome Sequence of Magnetospirillum magnetotacticum Strain MS-1.</title>
        <authorList>
            <person name="Marinov G.K."/>
            <person name="Smalley M.D."/>
            <person name="DeSalvo G."/>
        </authorList>
    </citation>
    <scope>NUCLEOTIDE SEQUENCE [LARGE SCALE GENOMIC DNA]</scope>
    <source>
        <strain evidence="6 7">MS-1</strain>
    </source>
</reference>
<evidence type="ECO:0000256" key="4">
    <source>
        <dbReference type="ARBA" id="ARBA00023004"/>
    </source>
</evidence>
<evidence type="ECO:0000313" key="6">
    <source>
        <dbReference type="EMBL" id="KIL98349.1"/>
    </source>
</evidence>
<organism evidence="6 7">
    <name type="scientific">Paramagnetospirillum magnetotacticum MS-1</name>
    <dbReference type="NCBI Taxonomy" id="272627"/>
    <lineage>
        <taxon>Bacteria</taxon>
        <taxon>Pseudomonadati</taxon>
        <taxon>Pseudomonadota</taxon>
        <taxon>Alphaproteobacteria</taxon>
        <taxon>Rhodospirillales</taxon>
        <taxon>Magnetospirillaceae</taxon>
        <taxon>Paramagnetospirillum</taxon>
    </lineage>
</organism>
<dbReference type="AlphaFoldDB" id="A0A0C2YF57"/>
<dbReference type="CDD" id="cd12107">
    <property type="entry name" value="Hemerythrin"/>
    <property type="match status" value="1"/>
</dbReference>
<gene>
    <name evidence="6" type="ORF">CCC_03632</name>
</gene>
<keyword evidence="2" id="KW-0561">Oxygen transport</keyword>
<keyword evidence="3" id="KW-0479">Metal-binding</keyword>
<dbReference type="InterPro" id="IPR012827">
    <property type="entry name" value="Hemerythrin_metal-bd"/>
</dbReference>
<accession>A0A0C2YF57</accession>
<dbReference type="STRING" id="272627.CCC_03632"/>
<dbReference type="GO" id="GO:0046872">
    <property type="term" value="F:metal ion binding"/>
    <property type="evidence" value="ECO:0007669"/>
    <property type="project" value="UniProtKB-KW"/>
</dbReference>
<name>A0A0C2YF57_PARME</name>
<dbReference type="EMBL" id="JXSL01000028">
    <property type="protein sequence ID" value="KIL98349.1"/>
    <property type="molecule type" value="Genomic_DNA"/>
</dbReference>
<dbReference type="Gene3D" id="1.20.120.50">
    <property type="entry name" value="Hemerythrin-like"/>
    <property type="match status" value="1"/>
</dbReference>
<evidence type="ECO:0000259" key="5">
    <source>
        <dbReference type="Pfam" id="PF01814"/>
    </source>
</evidence>
<dbReference type="PROSITE" id="PS00550">
    <property type="entry name" value="HEMERYTHRINS"/>
    <property type="match status" value="1"/>
</dbReference>
<dbReference type="InterPro" id="IPR050669">
    <property type="entry name" value="Hemerythrin"/>
</dbReference>
<evidence type="ECO:0000256" key="2">
    <source>
        <dbReference type="ARBA" id="ARBA00022621"/>
    </source>
</evidence>
<keyword evidence="7" id="KW-1185">Reference proteome</keyword>
<dbReference type="SUPFAM" id="SSF47188">
    <property type="entry name" value="Hemerythrin-like"/>
    <property type="match status" value="1"/>
</dbReference>
<proteinExistence type="inferred from homology"/>
<dbReference type="OrthoDB" id="7357513at2"/>
<keyword evidence="4" id="KW-0408">Iron</keyword>
<evidence type="ECO:0000256" key="3">
    <source>
        <dbReference type="ARBA" id="ARBA00022723"/>
    </source>
</evidence>
<dbReference type="NCBIfam" id="TIGR02481">
    <property type="entry name" value="hemeryth_dom"/>
    <property type="match status" value="1"/>
</dbReference>
<dbReference type="PANTHER" id="PTHR37164">
    <property type="entry name" value="BACTERIOHEMERYTHRIN"/>
    <property type="match status" value="1"/>
</dbReference>
<dbReference type="InterPro" id="IPR012312">
    <property type="entry name" value="Hemerythrin-like"/>
</dbReference>
<feature type="domain" description="Hemerythrin-like" evidence="5">
    <location>
        <begin position="8"/>
        <end position="119"/>
    </location>
</feature>
<sequence length="129" mass="14520">MSQADSHSEMDAEHRVQVGLISALERAVEARAPQAEIQALVEQLIDYTDVHFMSEQLLMRLAAYPDIHGHEAEHDGLMEQLRRIQSGFDLGDSDVVMAETQVLRNLLIEHIRTHDLVFAQYVSETTAPA</sequence>
<dbReference type="InterPro" id="IPR016131">
    <property type="entry name" value="Haemerythrin_Fe_BS"/>
</dbReference>
<comment type="similarity">
    <text evidence="1">Belongs to the hemerythrin family.</text>
</comment>
<keyword evidence="2" id="KW-0813">Transport</keyword>
<dbReference type="Proteomes" id="UP000031971">
    <property type="component" value="Unassembled WGS sequence"/>
</dbReference>
<comment type="caution">
    <text evidence="6">The sequence shown here is derived from an EMBL/GenBank/DDBJ whole genome shotgun (WGS) entry which is preliminary data.</text>
</comment>
<dbReference type="InterPro" id="IPR035938">
    <property type="entry name" value="Hemerythrin-like_sf"/>
</dbReference>
<dbReference type="PANTHER" id="PTHR37164:SF1">
    <property type="entry name" value="BACTERIOHEMERYTHRIN"/>
    <property type="match status" value="1"/>
</dbReference>
<dbReference type="RefSeq" id="WP_052473169.1">
    <property type="nucleotide sequence ID" value="NZ_JXSL01000028.1"/>
</dbReference>
<evidence type="ECO:0000313" key="7">
    <source>
        <dbReference type="Proteomes" id="UP000031971"/>
    </source>
</evidence>
<dbReference type="Pfam" id="PF01814">
    <property type="entry name" value="Hemerythrin"/>
    <property type="match status" value="1"/>
</dbReference>
<evidence type="ECO:0000256" key="1">
    <source>
        <dbReference type="ARBA" id="ARBA00010587"/>
    </source>
</evidence>
<dbReference type="GO" id="GO:0005344">
    <property type="term" value="F:oxygen carrier activity"/>
    <property type="evidence" value="ECO:0007669"/>
    <property type="project" value="UniProtKB-KW"/>
</dbReference>